<reference evidence="1 2" key="1">
    <citation type="submission" date="2016-10" db="EMBL/GenBank/DDBJ databases">
        <authorList>
            <person name="de Groot N.N."/>
        </authorList>
    </citation>
    <scope>NUCLEOTIDE SEQUENCE [LARGE SCALE GENOMIC DNA]</scope>
    <source>
        <strain evidence="1 2">DSM 21650</strain>
    </source>
</reference>
<proteinExistence type="predicted"/>
<evidence type="ECO:0000313" key="2">
    <source>
        <dbReference type="Proteomes" id="UP000198625"/>
    </source>
</evidence>
<evidence type="ECO:0000313" key="1">
    <source>
        <dbReference type="EMBL" id="SDY94623.1"/>
    </source>
</evidence>
<gene>
    <name evidence="1" type="ORF">SAMN05660462_01318</name>
</gene>
<name>A0A1H3P0X5_9FIRM</name>
<accession>A0A1H3P0X5</accession>
<protein>
    <submittedName>
        <fullName evidence="1">Uncharacterized protein</fullName>
    </submittedName>
</protein>
<dbReference type="RefSeq" id="WP_091728878.1">
    <property type="nucleotide sequence ID" value="NZ_FNQE01000012.1"/>
</dbReference>
<organism evidence="1 2">
    <name type="scientific">Proteiniborus ethanoligenes</name>
    <dbReference type="NCBI Taxonomy" id="415015"/>
    <lineage>
        <taxon>Bacteria</taxon>
        <taxon>Bacillati</taxon>
        <taxon>Bacillota</taxon>
        <taxon>Clostridia</taxon>
        <taxon>Eubacteriales</taxon>
        <taxon>Proteiniborus</taxon>
    </lineage>
</organism>
<dbReference type="EMBL" id="FNQE01000012">
    <property type="protein sequence ID" value="SDY94623.1"/>
    <property type="molecule type" value="Genomic_DNA"/>
</dbReference>
<sequence length="924" mass="108220">MDLSFLDKKGTKEFKNILEFLMNPDLIENTSQKTKFGKIEYRKEVILNSFKHLTSKDRQSLIRNLRDELKTLEEIVNSFDEFKISEFKESIAAFLYDLMKSINDSTLKSRTFEVLYSNDCEYSLRIIMEAETQELKKQLYEICLHQDQERGYLYGLLSDVNSTSPGSIDTEKMLNEINTLQPYHSNSILELVLNNYKAKDDLIDTINRNIVLRDFNTLMTLAKNINLLSQYKFEVDKEELLLLTWMFDIKDEDRLKYEIMNKDLSSYSYEWLIYLSDNLLGTDTLRRKIGIKIVSYIAGDKNLSQDNTDKIADIIKNHMKNDKELKDDFFEVLVELKSMKGFYEIVDMIFEGELRLLRNKNVEKYIYDKLEQTKENKFIVRIDKSDEDLELDKDLNPKILVLFFRKKSLKENYLFLSMMRDSNNALYSIMMEYFIKIIKNKLDDDKKYIKLMLMFDYECEDKSVLMEIKDFGEKNQGIIKGAIEVIDPSLLEDHYAKEIEQALANKDNRYIIEVLKKIESLDIRRNCSLIIVEGLLRNDFYMLVDIWGNLSLDVISETKYKEEIFDMLARKEIELTKEVIDFLDMIRIEPITLYRNVILPEQKEYLMDMWHKSGDNGKIVSVIKEILLVEANCLQDLEDIFKISSCYGINNPGLVAIAKIKAYSLISISLLDISVEVEGAPDLLDKLVSKLELFSLVDKFVKDETFHQELDKRIVDYIIKKLMINTSENTIWEYYWDNINKELNARSSNSSREKMESFFSNLTNTKDRIEWFLDIIDTKTLPNEIYVEVIESLLILLNKYNRIILQSKQENDSVKKSTLKIIGTSISKPLSNIEKTIITRSSDVTSDTLIENIRKLRRSLKEVGIDTVEDIDNYGTKVSFNNKRHENNQPIGIDEGIVDSLGIRIDNENIMLSTLLNNLKIRGI</sequence>
<keyword evidence="2" id="KW-1185">Reference proteome</keyword>
<dbReference type="Proteomes" id="UP000198625">
    <property type="component" value="Unassembled WGS sequence"/>
</dbReference>
<dbReference type="AlphaFoldDB" id="A0A1H3P0X5"/>
<dbReference type="STRING" id="415015.SAMN05660462_01318"/>